<dbReference type="InterPro" id="IPR020843">
    <property type="entry name" value="ER"/>
</dbReference>
<organism evidence="4 5">
    <name type="scientific">Gryllotalpicola protaetiae</name>
    <dbReference type="NCBI Taxonomy" id="2419771"/>
    <lineage>
        <taxon>Bacteria</taxon>
        <taxon>Bacillati</taxon>
        <taxon>Actinomycetota</taxon>
        <taxon>Actinomycetes</taxon>
        <taxon>Micrococcales</taxon>
        <taxon>Microbacteriaceae</taxon>
        <taxon>Gryllotalpicola</taxon>
    </lineage>
</organism>
<dbReference type="PANTHER" id="PTHR48106">
    <property type="entry name" value="QUINONE OXIDOREDUCTASE PIG3-RELATED"/>
    <property type="match status" value="1"/>
</dbReference>
<dbReference type="GO" id="GO:0070402">
    <property type="term" value="F:NADPH binding"/>
    <property type="evidence" value="ECO:0007669"/>
    <property type="project" value="TreeGrafter"/>
</dbReference>
<dbReference type="Gene3D" id="3.40.50.720">
    <property type="entry name" value="NAD(P)-binding Rossmann-like Domain"/>
    <property type="match status" value="1"/>
</dbReference>
<dbReference type="InterPro" id="IPR011032">
    <property type="entry name" value="GroES-like_sf"/>
</dbReference>
<dbReference type="InterPro" id="IPR013149">
    <property type="entry name" value="ADH-like_C"/>
</dbReference>
<evidence type="ECO:0000256" key="2">
    <source>
        <dbReference type="ARBA" id="ARBA00023002"/>
    </source>
</evidence>
<dbReference type="Pfam" id="PF00107">
    <property type="entry name" value="ADH_zinc_N"/>
    <property type="match status" value="1"/>
</dbReference>
<dbReference type="InterPro" id="IPR036291">
    <property type="entry name" value="NAD(P)-bd_dom_sf"/>
</dbReference>
<dbReference type="Gene3D" id="3.90.180.10">
    <property type="entry name" value="Medium-chain alcohol dehydrogenases, catalytic domain"/>
    <property type="match status" value="1"/>
</dbReference>
<keyword evidence="5" id="KW-1185">Reference proteome</keyword>
<dbReference type="AlphaFoldDB" id="A0A387BU63"/>
<dbReference type="SUPFAM" id="SSF51735">
    <property type="entry name" value="NAD(P)-binding Rossmann-fold domains"/>
    <property type="match status" value="1"/>
</dbReference>
<dbReference type="Proteomes" id="UP000275069">
    <property type="component" value="Chromosome"/>
</dbReference>
<dbReference type="OrthoDB" id="4190732at2"/>
<keyword evidence="1" id="KW-0521">NADP</keyword>
<evidence type="ECO:0000256" key="1">
    <source>
        <dbReference type="ARBA" id="ARBA00022857"/>
    </source>
</evidence>
<dbReference type="Pfam" id="PF08240">
    <property type="entry name" value="ADH_N"/>
    <property type="match status" value="1"/>
</dbReference>
<feature type="domain" description="Enoyl reductase (ER)" evidence="3">
    <location>
        <begin position="9"/>
        <end position="323"/>
    </location>
</feature>
<gene>
    <name evidence="4" type="ORF">D7I44_14540</name>
</gene>
<sequence>MQALRLISPALDASQVRVGDVPVPIAGEGEVLIEVAFAGLNFSDVMARRGDPGYAASYPFIPGLEIAGIVREVADGAQLAPGDRVAAFVPGGGLAELAVASAALTVRVPPEVPLDLAATAPLMLSTAILLLEDVGRIRPGESLLMHSAGGGLGSSVSQVAAFLHAGVKVGTVGREDKIAAARNAGWDHVVVRDGNWPLKVQQLLPDGVELVLDPTGTDNLDHDARLVAAGGRMVLFGNPGGGDLSPLPGLRTLMAGNIGILGFSIRRLSADKPTRVAAALARALDLLASGAIRPEVTVIDGLVNVAAVHNLLASGRGVGKYVAAVTPE</sequence>
<dbReference type="SUPFAM" id="SSF50129">
    <property type="entry name" value="GroES-like"/>
    <property type="match status" value="1"/>
</dbReference>
<evidence type="ECO:0000313" key="4">
    <source>
        <dbReference type="EMBL" id="AYG04620.1"/>
    </source>
</evidence>
<dbReference type="EMBL" id="CP032624">
    <property type="protein sequence ID" value="AYG04620.1"/>
    <property type="molecule type" value="Genomic_DNA"/>
</dbReference>
<dbReference type="InterPro" id="IPR013154">
    <property type="entry name" value="ADH-like_N"/>
</dbReference>
<name>A0A387BU63_9MICO</name>
<evidence type="ECO:0000259" key="3">
    <source>
        <dbReference type="SMART" id="SM00829"/>
    </source>
</evidence>
<dbReference type="SMART" id="SM00829">
    <property type="entry name" value="PKS_ER"/>
    <property type="match status" value="1"/>
</dbReference>
<proteinExistence type="predicted"/>
<protein>
    <submittedName>
        <fullName evidence="4">Oxidoreductase</fullName>
    </submittedName>
</protein>
<accession>A0A387BU63</accession>
<dbReference type="GO" id="GO:0016651">
    <property type="term" value="F:oxidoreductase activity, acting on NAD(P)H"/>
    <property type="evidence" value="ECO:0007669"/>
    <property type="project" value="TreeGrafter"/>
</dbReference>
<evidence type="ECO:0000313" key="5">
    <source>
        <dbReference type="Proteomes" id="UP000275069"/>
    </source>
</evidence>
<reference evidence="4 5" key="1">
    <citation type="submission" date="2018-09" db="EMBL/GenBank/DDBJ databases">
        <title>Genome sequencing of strain 2DFW10M-5.</title>
        <authorList>
            <person name="Heo J."/>
            <person name="Kim S.-J."/>
            <person name="Kwon S.-W."/>
        </authorList>
    </citation>
    <scope>NUCLEOTIDE SEQUENCE [LARGE SCALE GENOMIC DNA]</scope>
    <source>
        <strain evidence="4 5">2DFW10M-5</strain>
    </source>
</reference>
<dbReference type="KEGG" id="gry:D7I44_14540"/>
<keyword evidence="2" id="KW-0560">Oxidoreductase</keyword>